<dbReference type="Gene3D" id="3.30.300.30">
    <property type="match status" value="2"/>
</dbReference>
<dbReference type="GO" id="GO:0043041">
    <property type="term" value="P:amino acid activation for nonribosomal peptide biosynthetic process"/>
    <property type="evidence" value="ECO:0007669"/>
    <property type="project" value="TreeGrafter"/>
</dbReference>
<dbReference type="PANTHER" id="PTHR45527:SF1">
    <property type="entry name" value="FATTY ACID SYNTHASE"/>
    <property type="match status" value="1"/>
</dbReference>
<dbReference type="SUPFAM" id="SSF47336">
    <property type="entry name" value="ACP-like"/>
    <property type="match status" value="2"/>
</dbReference>
<dbReference type="Gene3D" id="1.10.10.1830">
    <property type="entry name" value="Non-ribosomal peptide synthase, adenylation domain"/>
    <property type="match status" value="1"/>
</dbReference>
<dbReference type="Gene3D" id="2.30.38.10">
    <property type="entry name" value="Luciferase, Domain 3"/>
    <property type="match status" value="2"/>
</dbReference>
<comment type="cofactor">
    <cofactor evidence="1">
        <name>pantetheine 4'-phosphate</name>
        <dbReference type="ChEBI" id="CHEBI:47942"/>
    </cofactor>
</comment>
<dbReference type="Proteomes" id="UP000249557">
    <property type="component" value="Unassembled WGS sequence"/>
</dbReference>
<gene>
    <name evidence="7" type="ORF">DI626_01615</name>
</gene>
<dbReference type="InterPro" id="IPR041464">
    <property type="entry name" value="TubC_N"/>
</dbReference>
<evidence type="ECO:0000256" key="3">
    <source>
        <dbReference type="ARBA" id="ARBA00022450"/>
    </source>
</evidence>
<dbReference type="FunFam" id="3.40.50.980:FF:000002">
    <property type="entry name" value="Enterobactin synthetase component F"/>
    <property type="match status" value="2"/>
</dbReference>
<dbReference type="Gene3D" id="3.30.559.10">
    <property type="entry name" value="Chloramphenicol acetyltransferase-like domain"/>
    <property type="match status" value="4"/>
</dbReference>
<dbReference type="InterPro" id="IPR001242">
    <property type="entry name" value="Condensation_dom"/>
</dbReference>
<dbReference type="EMBL" id="QFNK01000015">
    <property type="protein sequence ID" value="PZO88509.1"/>
    <property type="molecule type" value="Genomic_DNA"/>
</dbReference>
<dbReference type="InterPro" id="IPR025110">
    <property type="entry name" value="AMP-bd_C"/>
</dbReference>
<dbReference type="FunFam" id="3.40.50.12780:FF:000012">
    <property type="entry name" value="Non-ribosomal peptide synthetase"/>
    <property type="match status" value="2"/>
</dbReference>
<dbReference type="FunFam" id="3.40.50.980:FF:000001">
    <property type="entry name" value="Non-ribosomal peptide synthetase"/>
    <property type="match status" value="2"/>
</dbReference>
<dbReference type="Gene3D" id="1.10.1200.10">
    <property type="entry name" value="ACP-like"/>
    <property type="match status" value="2"/>
</dbReference>
<feature type="non-terminal residue" evidence="7">
    <location>
        <position position="2776"/>
    </location>
</feature>
<proteinExistence type="inferred from homology"/>
<dbReference type="GO" id="GO:0031177">
    <property type="term" value="F:phosphopantetheine binding"/>
    <property type="evidence" value="ECO:0007669"/>
    <property type="project" value="TreeGrafter"/>
</dbReference>
<dbReference type="GO" id="GO:0003824">
    <property type="term" value="F:catalytic activity"/>
    <property type="evidence" value="ECO:0007669"/>
    <property type="project" value="InterPro"/>
</dbReference>
<dbReference type="InterPro" id="IPR036736">
    <property type="entry name" value="ACP-like_sf"/>
</dbReference>
<dbReference type="InterPro" id="IPR045851">
    <property type="entry name" value="AMP-bd_C_sf"/>
</dbReference>
<dbReference type="GO" id="GO:0005737">
    <property type="term" value="C:cytoplasm"/>
    <property type="evidence" value="ECO:0007669"/>
    <property type="project" value="TreeGrafter"/>
</dbReference>
<dbReference type="InterPro" id="IPR020845">
    <property type="entry name" value="AMP-binding_CS"/>
</dbReference>
<comment type="similarity">
    <text evidence="2">Belongs to the ATP-dependent AMP-binding enzyme family.</text>
</comment>
<dbReference type="CDD" id="cd17646">
    <property type="entry name" value="A_NRPS_AB3403-like"/>
    <property type="match status" value="2"/>
</dbReference>
<dbReference type="Pfam" id="PF00550">
    <property type="entry name" value="PP-binding"/>
    <property type="match status" value="2"/>
</dbReference>
<feature type="region of interest" description="Disordered" evidence="5">
    <location>
        <begin position="1105"/>
        <end position="1124"/>
    </location>
</feature>
<dbReference type="FunFam" id="1.10.1200.10:FF:000005">
    <property type="entry name" value="Nonribosomal peptide synthetase 1"/>
    <property type="match status" value="2"/>
</dbReference>
<organism evidence="7 8">
    <name type="scientific">Micavibrio aeruginosavorus</name>
    <dbReference type="NCBI Taxonomy" id="349221"/>
    <lineage>
        <taxon>Bacteria</taxon>
        <taxon>Pseudomonadati</taxon>
        <taxon>Bdellovibrionota</taxon>
        <taxon>Bdellovibrionia</taxon>
        <taxon>Bdellovibrionales</taxon>
        <taxon>Pseudobdellovibrionaceae</taxon>
        <taxon>Micavibrio</taxon>
    </lineage>
</organism>
<dbReference type="PROSITE" id="PS00455">
    <property type="entry name" value="AMP_BINDING"/>
    <property type="match status" value="2"/>
</dbReference>
<dbReference type="NCBIfam" id="NF003417">
    <property type="entry name" value="PRK04813.1"/>
    <property type="match status" value="2"/>
</dbReference>
<dbReference type="Gene3D" id="3.30.559.30">
    <property type="entry name" value="Nonribosomal peptide synthetase, condensation domain"/>
    <property type="match status" value="3"/>
</dbReference>
<evidence type="ECO:0000256" key="1">
    <source>
        <dbReference type="ARBA" id="ARBA00001957"/>
    </source>
</evidence>
<dbReference type="InterPro" id="IPR023213">
    <property type="entry name" value="CAT-like_dom_sf"/>
</dbReference>
<dbReference type="InterPro" id="IPR000873">
    <property type="entry name" value="AMP-dep_synth/lig_dom"/>
</dbReference>
<comment type="caution">
    <text evidence="7">The sequence shown here is derived from an EMBL/GenBank/DDBJ whole genome shotgun (WGS) entry which is preliminary data.</text>
</comment>
<dbReference type="Gene3D" id="3.40.50.980">
    <property type="match status" value="4"/>
</dbReference>
<dbReference type="Pfam" id="PF18563">
    <property type="entry name" value="TubC_N"/>
    <property type="match status" value="1"/>
</dbReference>
<evidence type="ECO:0000313" key="7">
    <source>
        <dbReference type="EMBL" id="PZO88509.1"/>
    </source>
</evidence>
<dbReference type="CDD" id="cd19531">
    <property type="entry name" value="LCL_NRPS-like"/>
    <property type="match status" value="1"/>
</dbReference>
<evidence type="ECO:0000256" key="4">
    <source>
        <dbReference type="ARBA" id="ARBA00022553"/>
    </source>
</evidence>
<evidence type="ECO:0000313" key="8">
    <source>
        <dbReference type="Proteomes" id="UP000249557"/>
    </source>
</evidence>
<dbReference type="InterPro" id="IPR010071">
    <property type="entry name" value="AA_adenyl_dom"/>
</dbReference>
<keyword evidence="3" id="KW-0596">Phosphopantetheine</keyword>
<dbReference type="Pfam" id="PF00668">
    <property type="entry name" value="Condensation"/>
    <property type="match status" value="4"/>
</dbReference>
<reference evidence="7 8" key="1">
    <citation type="submission" date="2017-08" db="EMBL/GenBank/DDBJ databases">
        <title>Infants hospitalized years apart are colonized by the same room-sourced microbial strains.</title>
        <authorList>
            <person name="Brooks B."/>
            <person name="Olm M.R."/>
            <person name="Firek B.A."/>
            <person name="Baker R."/>
            <person name="Thomas B.C."/>
            <person name="Morowitz M.J."/>
            <person name="Banfield J.F."/>
        </authorList>
    </citation>
    <scope>NUCLEOTIDE SEQUENCE [LARGE SCALE GENOMIC DNA]</scope>
    <source>
        <strain evidence="7">S2_018_000_R2_104</strain>
    </source>
</reference>
<feature type="compositionally biased region" description="Basic and acidic residues" evidence="5">
    <location>
        <begin position="1106"/>
        <end position="1122"/>
    </location>
</feature>
<dbReference type="SUPFAM" id="SSF56801">
    <property type="entry name" value="Acetyl-CoA synthetase-like"/>
    <property type="match status" value="2"/>
</dbReference>
<dbReference type="GO" id="GO:0044550">
    <property type="term" value="P:secondary metabolite biosynthetic process"/>
    <property type="evidence" value="ECO:0007669"/>
    <property type="project" value="UniProtKB-ARBA"/>
</dbReference>
<dbReference type="SUPFAM" id="SSF52777">
    <property type="entry name" value="CoA-dependent acyltransferases"/>
    <property type="match status" value="7"/>
</dbReference>
<dbReference type="PANTHER" id="PTHR45527">
    <property type="entry name" value="NONRIBOSOMAL PEPTIDE SYNTHETASE"/>
    <property type="match status" value="1"/>
</dbReference>
<feature type="domain" description="Carrier" evidence="6">
    <location>
        <begin position="2083"/>
        <end position="2157"/>
    </location>
</feature>
<dbReference type="FunFam" id="3.30.300.30:FF:000010">
    <property type="entry name" value="Enterobactin synthetase component F"/>
    <property type="match status" value="2"/>
</dbReference>
<keyword evidence="4" id="KW-0597">Phosphoprotein</keyword>
<dbReference type="InterPro" id="IPR009081">
    <property type="entry name" value="PP-bd_ACP"/>
</dbReference>
<dbReference type="NCBIfam" id="TIGR01733">
    <property type="entry name" value="AA-adenyl-dom"/>
    <property type="match status" value="2"/>
</dbReference>
<sequence>MFTLVDLLAQLKARNIKIWQDNGDLCLDLNGGDLPEALREQILSKKPVLLQYLQSLSEEKDAAITTIANDNDIDIFPLSYGQERLWFLNEYESESNRQAYNEPIVIRVRGDLNISRLKESVHKMIVKHKSFQTVFFNDNGVPKQKVIKEPTFDFSYVEEPKDEIHKIILAELNHSFDLENGPLLKVTVIRETKNSCILVINRHHITMDAWSDTLIFQDIAHYYNHGSVEGAPNGLRYVDYATWQRNRINGSVGVDLISYWKAKLSDINPVLSLPYELPRSAEAVRSGKRLTLKLDPAVSTSVNNFCKKNNITPYIAFLSCFSVLLYKHTRSKDFLIGSFVANRSHPQTKDLVGFFTNTLPIRIQTTEESTFIEHSLAVRETFLDAFEHQELPFDKIVDALNVARSSNINPLVQIAFNLVDTPADSFQLNGLSLEEINVSEVKTKFDLMLTIINKASEFSLVIEYTEELFKEVDIQKIHSDFEEILKSAFSSKTSLISNLVELSPLERNTLINEWNDTAVDYPLHLCIHELFEDQALKTPERIALQFEEKSITYAELDARANKLANYLMSKGVTAGTLVGVYMDRSLELVVALLGILKCGAAYAPIDPSYPEDRRAYILEASAAPVLVTQEHLLETAPAGNCTTICLDTDWDKISENSSQKLDIEYNPDDLICVLFTSGSTGKPKGVMCVHRGMTNRILWMQDAYGLKEDDVVLQKTPIGFDVSGWEFFWPLITGAKLVMAKPEGHKDPNYLIEVINNQAVTTLHFVPPMLQAFISTEGFEGCQSIRRIICSGDILHMETQRKVFEYLGCEVHNLYGPTEASIDVTAWQCTPDYKGASIPIGKPIANTQMYVLDGKMMPMPIGVPGELYIGGVQLARGYLNRPDLTDERFVLSPFDTTQSSRLYKTGDLARYLSDGNIEFLGRLDFQVKIRGVRIELGEIEAALDMHPDIKECVVVAREDTPGKKYLIAYIVTKSEAPLASKELREYLGKGLSEAMIPAHFVNLDTMPLSPNGKIDRQKLPAPEHDRTQSAAQYVAPRNDIEEKLAKIWAEVLRLDKVGVNDNFFEIGGDSILSISIVSKARSENIKITVKNIFQYQTIADLSKVSQSEKKNSQKNTIRDTDLSNRSYPLSPMQEGMLFHTLHEESDVYLQQVCFYFNDRINEKIAKEAWKKLVERHAILRTTFDWEVSDNIIQTVHDSFDLNFEVIRDIEEADYTSAAVKNILSKDRQEKFDFKCGPLMRIKLLQTQGNKSCMVWSHHHILLDGWSVAIIADEFFKCYEAIRDNKSSNLPQLTPYRDYIDWLQNIDGAEDKIYWDKYLSGINNGTEIKLEKNDSVSASDITPLKFSLSEEDTKSIKSFARRNKLTLNTVIQGAWSIVLSRYSGGSNDIVFGNTISGRPESLDGSEGMVGLFINTIPVRIKIDHHDRISNWLQKIQENQSNSWPHQYASLAKIKSWGSISHEQELFDTLLVFENYKDNDWVNEKKNALTHVNFIEHDNYPLTLICNPASNIEFEIKTKFSSWPVESIKSLFIETIKSFSDEQNVYLKDMPSLPAHEREIILNAWNATAVDYPLNTCIHQLFEEQALRTPDRPAVVFEGEILTYAELDSKANKLANYLNAEGVGVGKLVSVYMDRSLELVIAFLGVLKSGAAYVPIDPSYPDDRRNYIMEASAAPILLTQEHLLQNAPSDLCKIVCLDKDWPSISKQVPRKPDIIHDAANLVCVLFTSGSTGKPKGVMCVHRGMTNRVLWMQDTYNLQQSDVVLQKTPIGFDVSGWEFFWPLITGATLVMARPEGHKDPSYLIEVINEQEITTLHFVPPMLQAFVSTEGFETCKSIKRIICSGDILHFETQRRVFECLDCEIHNLYGPTEASIDVTAWQCTPDYKGASIPIGKSIANTQMHILDDKKDMLPIGVPGELFIGGVQLALGYLNRTDLTDERFVLNPFDKTESSRLYRTGDLARYLPDGNIEFLGRLDFQVKIRGVRIELGEIETVLDKHPNIKESVVVAREDIPGTKYLVAYIVANADDISIKELRDYLSRSLSEAMIPGHFVYMESMPLSPNGKIDRQKLPVPGSSREESNTLYVAPGNEIEEILANIWAEILRLDKVGIHDNFFEIGGDSILSISIVSKAKAAGLKISTKDIFNKQTIAKLAANLSFDSVSSMKGVPAFGNAKLTPIQRWFFDLDLSNPNHWNQSIILRHDQKVDINALNKSFSAILQHHDVLRSQFILQGDVWKAYIPEHANEFFVHEYSYLESSGENLLLSIENEINAHHRGINIQDGNLLKASVFYKGNESFIVIIAHHLAMDMVSWRILVEDLNALYTAEISNRPINLGEKTTSYKAWADTLHSYADNLSLDYKIIENANLEADKIFTLLPGDEDRSVKNTEADNTTLTLTFDRNETSVLLSGLYKKQRIRPQELLVCGLSYAVSKWAERNGQDAKSVLINMESHGRDIDFFDHVDLSRTVGWFTAIYPVQIDLDFKHSDFIGKINDVKDAIADSLENSIFYGIKKYIQGDHNQPNAEILFNYLGDLKIGEKSGLFDLYQWSTTQERDVANRRTHLIEVNSFIDNEELKVEIAFSKKLHSSLEIERLSSDLRYFVQKSAEMKESEISYPLAPMQKEMYRQFVRERNRVHILQHVFSIKGEIDVKVLKKACNDMLDGNEVLRCRFHEDKNGNVRQSVSEAILDWEEIQPEENFSTDYTDIIKSIQEADLSLGFDLSTGPLIRFKLIKLSNTDYALLISMHHIIIDGWSIPIILEEIVGRYHSISKNILFNDKKER</sequence>
<evidence type="ECO:0000256" key="5">
    <source>
        <dbReference type="SAM" id="MobiDB-lite"/>
    </source>
</evidence>
<feature type="domain" description="Carrier" evidence="6">
    <location>
        <begin position="1035"/>
        <end position="1109"/>
    </location>
</feature>
<dbReference type="Pfam" id="PF13193">
    <property type="entry name" value="AMP-binding_C"/>
    <property type="match status" value="2"/>
</dbReference>
<evidence type="ECO:0000259" key="6">
    <source>
        <dbReference type="PROSITE" id="PS50075"/>
    </source>
</evidence>
<protein>
    <recommendedName>
        <fullName evidence="6">Carrier domain-containing protein</fullName>
    </recommendedName>
</protein>
<dbReference type="InterPro" id="IPR044894">
    <property type="entry name" value="TubC_N_sf"/>
</dbReference>
<dbReference type="PROSITE" id="PS50075">
    <property type="entry name" value="CARRIER"/>
    <property type="match status" value="2"/>
</dbReference>
<evidence type="ECO:0000256" key="2">
    <source>
        <dbReference type="ARBA" id="ARBA00006432"/>
    </source>
</evidence>
<dbReference type="FunFam" id="2.30.38.10:FF:000001">
    <property type="entry name" value="Non-ribosomal peptide synthetase PvdI"/>
    <property type="match status" value="2"/>
</dbReference>
<name>A0A2W5A7Q0_9BACT</name>
<accession>A0A2W5A7Q0</accession>
<dbReference type="Pfam" id="PF00501">
    <property type="entry name" value="AMP-binding"/>
    <property type="match status" value="2"/>
</dbReference>